<dbReference type="InterPro" id="IPR036188">
    <property type="entry name" value="FAD/NAD-bd_sf"/>
</dbReference>
<dbReference type="EMBL" id="MNCJ02000323">
    <property type="protein sequence ID" value="KAF5795534.1"/>
    <property type="molecule type" value="Genomic_DNA"/>
</dbReference>
<reference evidence="1" key="1">
    <citation type="journal article" date="2017" name="Nature">
        <title>The sunflower genome provides insights into oil metabolism, flowering and Asterid evolution.</title>
        <authorList>
            <person name="Badouin H."/>
            <person name="Gouzy J."/>
            <person name="Grassa C.J."/>
            <person name="Murat F."/>
            <person name="Staton S.E."/>
            <person name="Cottret L."/>
            <person name="Lelandais-Briere C."/>
            <person name="Owens G.L."/>
            <person name="Carrere S."/>
            <person name="Mayjonade B."/>
            <person name="Legrand L."/>
            <person name="Gill N."/>
            <person name="Kane N.C."/>
            <person name="Bowers J.E."/>
            <person name="Hubner S."/>
            <person name="Bellec A."/>
            <person name="Berard A."/>
            <person name="Berges H."/>
            <person name="Blanchet N."/>
            <person name="Boniface M.C."/>
            <person name="Brunel D."/>
            <person name="Catrice O."/>
            <person name="Chaidir N."/>
            <person name="Claudel C."/>
            <person name="Donnadieu C."/>
            <person name="Faraut T."/>
            <person name="Fievet G."/>
            <person name="Helmstetter N."/>
            <person name="King M."/>
            <person name="Knapp S.J."/>
            <person name="Lai Z."/>
            <person name="Le Paslier M.C."/>
            <person name="Lippi Y."/>
            <person name="Lorenzon L."/>
            <person name="Mandel J.R."/>
            <person name="Marage G."/>
            <person name="Marchand G."/>
            <person name="Marquand E."/>
            <person name="Bret-Mestries E."/>
            <person name="Morien E."/>
            <person name="Nambeesan S."/>
            <person name="Nguyen T."/>
            <person name="Pegot-Espagnet P."/>
            <person name="Pouilly N."/>
            <person name="Raftis F."/>
            <person name="Sallet E."/>
            <person name="Schiex T."/>
            <person name="Thomas J."/>
            <person name="Vandecasteele C."/>
            <person name="Vares D."/>
            <person name="Vear F."/>
            <person name="Vautrin S."/>
            <person name="Crespi M."/>
            <person name="Mangin B."/>
            <person name="Burke J.M."/>
            <person name="Salse J."/>
            <person name="Munos S."/>
            <person name="Vincourt P."/>
            <person name="Rieseberg L.H."/>
            <person name="Langlade N.B."/>
        </authorList>
    </citation>
    <scope>NUCLEOTIDE SEQUENCE</scope>
    <source>
        <tissue evidence="1">Leaves</tissue>
    </source>
</reference>
<dbReference type="PANTHER" id="PTHR42842">
    <property type="entry name" value="FAD/NAD(P)-BINDING OXIDOREDUCTASE"/>
    <property type="match status" value="1"/>
</dbReference>
<keyword evidence="2" id="KW-1185">Reference proteome</keyword>
<dbReference type="Gramene" id="mRNA:HanXRQr2_Chr08g0340821">
    <property type="protein sequence ID" value="mRNA:HanXRQr2_Chr08g0340821"/>
    <property type="gene ID" value="HanXRQr2_Chr08g0340821"/>
</dbReference>
<dbReference type="Gene3D" id="3.50.50.60">
    <property type="entry name" value="FAD/NAD(P)-binding domain"/>
    <property type="match status" value="1"/>
</dbReference>
<organism evidence="1 2">
    <name type="scientific">Helianthus annuus</name>
    <name type="common">Common sunflower</name>
    <dbReference type="NCBI Taxonomy" id="4232"/>
    <lineage>
        <taxon>Eukaryota</taxon>
        <taxon>Viridiplantae</taxon>
        <taxon>Streptophyta</taxon>
        <taxon>Embryophyta</taxon>
        <taxon>Tracheophyta</taxon>
        <taxon>Spermatophyta</taxon>
        <taxon>Magnoliopsida</taxon>
        <taxon>eudicotyledons</taxon>
        <taxon>Gunneridae</taxon>
        <taxon>Pentapetalae</taxon>
        <taxon>asterids</taxon>
        <taxon>campanulids</taxon>
        <taxon>Asterales</taxon>
        <taxon>Asteraceae</taxon>
        <taxon>Asteroideae</taxon>
        <taxon>Heliantheae alliance</taxon>
        <taxon>Heliantheae</taxon>
        <taxon>Helianthus</taxon>
    </lineage>
</organism>
<evidence type="ECO:0000313" key="1">
    <source>
        <dbReference type="EMBL" id="KAF5795534.1"/>
    </source>
</evidence>
<name>A0A9K3IEP1_HELAN</name>
<dbReference type="PANTHER" id="PTHR42842:SF3">
    <property type="entry name" value="FAD_NAD(P)-BINDING OXIDOREDUCTASE FAMILY PROTEIN"/>
    <property type="match status" value="1"/>
</dbReference>
<protein>
    <submittedName>
        <fullName evidence="1">FAD dependent protein</fullName>
    </submittedName>
</protein>
<dbReference type="InterPro" id="IPR028348">
    <property type="entry name" value="FAD-binding_protein"/>
</dbReference>
<evidence type="ECO:0000313" key="2">
    <source>
        <dbReference type="Proteomes" id="UP000215914"/>
    </source>
</evidence>
<accession>A0A9K3IEP1</accession>
<sequence>MFKFILISKDSQCIQLEYHRLTFKQRIKVFDCLNLESLDFFILKLMEIATTTKSDAYISNLYSVVRDENGNVKLDCPAIGKQFSAVQHSCRQRPRGFVCREPVEIRGRDIGALVIRKILQSESDFCFGEGGGGTWSDGKLVTRIGKNNGSVFSDSNVSPNEDVFLRRAMPTQITKKGLSK</sequence>
<reference evidence="1" key="2">
    <citation type="submission" date="2020-06" db="EMBL/GenBank/DDBJ databases">
        <title>Helianthus annuus Genome sequencing and assembly Release 2.</title>
        <authorList>
            <person name="Gouzy J."/>
            <person name="Langlade N."/>
            <person name="Munos S."/>
        </authorList>
    </citation>
    <scope>NUCLEOTIDE SEQUENCE</scope>
    <source>
        <tissue evidence="1">Leaves</tissue>
    </source>
</reference>
<dbReference type="AlphaFoldDB" id="A0A9K3IEP1"/>
<comment type="caution">
    <text evidence="1">The sequence shown here is derived from an EMBL/GenBank/DDBJ whole genome shotgun (WGS) entry which is preliminary data.</text>
</comment>
<gene>
    <name evidence="1" type="ORF">HanXRQr2_Chr08g0340821</name>
</gene>
<dbReference type="Proteomes" id="UP000215914">
    <property type="component" value="Unassembled WGS sequence"/>
</dbReference>
<proteinExistence type="predicted"/>